<dbReference type="Pfam" id="PF00512">
    <property type="entry name" value="HisKA"/>
    <property type="match status" value="1"/>
</dbReference>
<keyword evidence="7" id="KW-1185">Reference proteome</keyword>
<name>A0ABS7UWW0_9BACI</name>
<keyword evidence="3" id="KW-0808">Transferase</keyword>
<feature type="domain" description="Signal transduction histidine kinase dimerisation/phosphoacceptor" evidence="5">
    <location>
        <begin position="5"/>
        <end position="51"/>
    </location>
</feature>
<dbReference type="Proteomes" id="UP001165287">
    <property type="component" value="Unassembled WGS sequence"/>
</dbReference>
<gene>
    <name evidence="6" type="ORF">K9V48_20075</name>
</gene>
<protein>
    <recommendedName>
        <fullName evidence="2">histidine kinase</fullName>
        <ecNumber evidence="2">2.7.13.3</ecNumber>
    </recommendedName>
</protein>
<reference evidence="6" key="1">
    <citation type="submission" date="2024-05" db="EMBL/GenBank/DDBJ databases">
        <title>Metabacillus sp. nov., isolated from the rhizosphere soil of tomato plants.</title>
        <authorList>
            <person name="Ma R."/>
        </authorList>
    </citation>
    <scope>NUCLEOTIDE SEQUENCE</scope>
    <source>
        <strain evidence="6">DBTR6</strain>
    </source>
</reference>
<dbReference type="InterPro" id="IPR003661">
    <property type="entry name" value="HisK_dim/P_dom"/>
</dbReference>
<dbReference type="EC" id="2.7.13.3" evidence="2"/>
<proteinExistence type="predicted"/>
<dbReference type="SUPFAM" id="SSF47384">
    <property type="entry name" value="Homodimeric domain of signal transducing histidine kinase"/>
    <property type="match status" value="1"/>
</dbReference>
<evidence type="ECO:0000256" key="2">
    <source>
        <dbReference type="ARBA" id="ARBA00012438"/>
    </source>
</evidence>
<comment type="catalytic activity">
    <reaction evidence="1">
        <text>ATP + protein L-histidine = ADP + protein N-phospho-L-histidine.</text>
        <dbReference type="EC" id="2.7.13.3"/>
    </reaction>
</comment>
<dbReference type="RefSeq" id="WP_224140935.1">
    <property type="nucleotide sequence ID" value="NZ_JAIQUM010000057.1"/>
</dbReference>
<evidence type="ECO:0000313" key="7">
    <source>
        <dbReference type="Proteomes" id="UP001165287"/>
    </source>
</evidence>
<evidence type="ECO:0000256" key="3">
    <source>
        <dbReference type="ARBA" id="ARBA00022777"/>
    </source>
</evidence>
<dbReference type="CDD" id="cd00082">
    <property type="entry name" value="HisKA"/>
    <property type="match status" value="1"/>
</dbReference>
<dbReference type="InterPro" id="IPR036097">
    <property type="entry name" value="HisK_dim/P_sf"/>
</dbReference>
<keyword evidence="4" id="KW-0902">Two-component regulatory system</keyword>
<sequence length="53" mass="6062">MTQTREEWISGLSHDLKTPLSSIGGCAQILESEDYLWTKKETREFAGIIAEKY</sequence>
<organism evidence="6 7">
    <name type="scientific">Metabacillus rhizolycopersici</name>
    <dbReference type="NCBI Taxonomy" id="2875709"/>
    <lineage>
        <taxon>Bacteria</taxon>
        <taxon>Bacillati</taxon>
        <taxon>Bacillota</taxon>
        <taxon>Bacilli</taxon>
        <taxon>Bacillales</taxon>
        <taxon>Bacillaceae</taxon>
        <taxon>Metabacillus</taxon>
    </lineage>
</organism>
<evidence type="ECO:0000256" key="4">
    <source>
        <dbReference type="ARBA" id="ARBA00023012"/>
    </source>
</evidence>
<dbReference type="EMBL" id="JAIQUM010000057">
    <property type="protein sequence ID" value="MBZ5752478.1"/>
    <property type="molecule type" value="Genomic_DNA"/>
</dbReference>
<evidence type="ECO:0000313" key="6">
    <source>
        <dbReference type="EMBL" id="MBZ5752478.1"/>
    </source>
</evidence>
<accession>A0ABS7UWW0</accession>
<keyword evidence="3" id="KW-0418">Kinase</keyword>
<dbReference type="Gene3D" id="1.10.287.130">
    <property type="match status" value="1"/>
</dbReference>
<comment type="caution">
    <text evidence="6">The sequence shown here is derived from an EMBL/GenBank/DDBJ whole genome shotgun (WGS) entry which is preliminary data.</text>
</comment>
<evidence type="ECO:0000259" key="5">
    <source>
        <dbReference type="Pfam" id="PF00512"/>
    </source>
</evidence>
<evidence type="ECO:0000256" key="1">
    <source>
        <dbReference type="ARBA" id="ARBA00000085"/>
    </source>
</evidence>